<keyword evidence="8" id="KW-1185">Reference proteome</keyword>
<feature type="transmembrane region" description="Helical" evidence="6">
    <location>
        <begin position="181"/>
        <end position="198"/>
    </location>
</feature>
<evidence type="ECO:0000256" key="1">
    <source>
        <dbReference type="ARBA" id="ARBA00004651"/>
    </source>
</evidence>
<keyword evidence="2" id="KW-1003">Cell membrane</keyword>
<dbReference type="InterPro" id="IPR001123">
    <property type="entry name" value="LeuE-type"/>
</dbReference>
<accession>A0ABS4E6B8</accession>
<dbReference type="Proteomes" id="UP000759443">
    <property type="component" value="Unassembled WGS sequence"/>
</dbReference>
<dbReference type="RefSeq" id="WP_209949362.1">
    <property type="nucleotide sequence ID" value="NZ_JAGGJU010000019.1"/>
</dbReference>
<evidence type="ECO:0000256" key="3">
    <source>
        <dbReference type="ARBA" id="ARBA00022692"/>
    </source>
</evidence>
<feature type="transmembrane region" description="Helical" evidence="6">
    <location>
        <begin position="70"/>
        <end position="88"/>
    </location>
</feature>
<evidence type="ECO:0000313" key="8">
    <source>
        <dbReference type="Proteomes" id="UP000759443"/>
    </source>
</evidence>
<feature type="transmembrane region" description="Helical" evidence="6">
    <location>
        <begin position="44"/>
        <end position="63"/>
    </location>
</feature>
<dbReference type="Pfam" id="PF01810">
    <property type="entry name" value="LysE"/>
    <property type="match status" value="1"/>
</dbReference>
<protein>
    <submittedName>
        <fullName evidence="7">Threonine/homoserine/homoserine lactone efflux protein</fullName>
    </submittedName>
</protein>
<dbReference type="PANTHER" id="PTHR30086:SF20">
    <property type="entry name" value="ARGININE EXPORTER PROTEIN ARGO-RELATED"/>
    <property type="match status" value="1"/>
</dbReference>
<gene>
    <name evidence="7" type="ORF">J2Z17_004953</name>
</gene>
<comment type="caution">
    <text evidence="7">The sequence shown here is derived from an EMBL/GenBank/DDBJ whole genome shotgun (WGS) entry which is preliminary data.</text>
</comment>
<proteinExistence type="predicted"/>
<dbReference type="PANTHER" id="PTHR30086">
    <property type="entry name" value="ARGININE EXPORTER PROTEIN ARGO"/>
    <property type="match status" value="1"/>
</dbReference>
<feature type="transmembrane region" description="Helical" evidence="6">
    <location>
        <begin position="140"/>
        <end position="169"/>
    </location>
</feature>
<evidence type="ECO:0000256" key="6">
    <source>
        <dbReference type="SAM" id="Phobius"/>
    </source>
</evidence>
<keyword evidence="5 6" id="KW-0472">Membrane</keyword>
<reference evidence="7 8" key="1">
    <citation type="submission" date="2021-03" db="EMBL/GenBank/DDBJ databases">
        <title>Genomic Encyclopedia of Type Strains, Phase IV (KMG-IV): sequencing the most valuable type-strain genomes for metagenomic binning, comparative biology and taxonomic classification.</title>
        <authorList>
            <person name="Goeker M."/>
        </authorList>
    </citation>
    <scope>NUCLEOTIDE SEQUENCE [LARGE SCALE GENOMIC DNA]</scope>
    <source>
        <strain evidence="7 8">DSM 21600</strain>
    </source>
</reference>
<evidence type="ECO:0000256" key="4">
    <source>
        <dbReference type="ARBA" id="ARBA00022989"/>
    </source>
</evidence>
<dbReference type="EMBL" id="JAGGJU010000019">
    <property type="protein sequence ID" value="MBP1853492.1"/>
    <property type="molecule type" value="Genomic_DNA"/>
</dbReference>
<evidence type="ECO:0000313" key="7">
    <source>
        <dbReference type="EMBL" id="MBP1853492.1"/>
    </source>
</evidence>
<name>A0ABS4E6B8_9HYPH</name>
<sequence length="199" mass="21453">MTTATFAALLLFAFSTSITPGPNNMMVFASGVNFGFRRTVPHMLGIAIGFMSLLIAVGFGLGAMLKTMPTLYLVLKICGALYLLYIAYKIATSRSLSAGEAGSHPMGFLAAAAFQWVNPKAWVMAVTAMATYGDPVPGRYWLSVLIIGLTFGAMTIPTVSTWAGFGTVLREWLSDPRRLKAFNLLMATLLVISLWPLLT</sequence>
<keyword evidence="3 6" id="KW-0812">Transmembrane</keyword>
<keyword evidence="4 6" id="KW-1133">Transmembrane helix</keyword>
<organism evidence="7 8">
    <name type="scientific">Rhizobium halophytocola</name>
    <dbReference type="NCBI Taxonomy" id="735519"/>
    <lineage>
        <taxon>Bacteria</taxon>
        <taxon>Pseudomonadati</taxon>
        <taxon>Pseudomonadota</taxon>
        <taxon>Alphaproteobacteria</taxon>
        <taxon>Hyphomicrobiales</taxon>
        <taxon>Rhizobiaceae</taxon>
        <taxon>Rhizobium/Agrobacterium group</taxon>
        <taxon>Rhizobium</taxon>
    </lineage>
</organism>
<evidence type="ECO:0000256" key="2">
    <source>
        <dbReference type="ARBA" id="ARBA00022475"/>
    </source>
</evidence>
<evidence type="ECO:0000256" key="5">
    <source>
        <dbReference type="ARBA" id="ARBA00023136"/>
    </source>
</evidence>
<comment type="subcellular location">
    <subcellularLocation>
        <location evidence="1">Cell membrane</location>
        <topology evidence="1">Multi-pass membrane protein</topology>
    </subcellularLocation>
</comment>